<dbReference type="InterPro" id="IPR031750">
    <property type="entry name" value="DUF4734"/>
</dbReference>
<dbReference type="GeneID" id="6504159"/>
<dbReference type="InterPro" id="IPR011705">
    <property type="entry name" value="BACK"/>
</dbReference>
<dbReference type="Gene3D" id="1.25.40.420">
    <property type="match status" value="1"/>
</dbReference>
<reference evidence="3 4" key="1">
    <citation type="journal article" date="2007" name="Nature">
        <title>Evolution of genes and genomes on the Drosophila phylogeny.</title>
        <authorList>
            <consortium name="Drosophila 12 Genomes Consortium"/>
            <person name="Clark A.G."/>
            <person name="Eisen M.B."/>
            <person name="Smith D.R."/>
            <person name="Bergman C.M."/>
            <person name="Oliver B."/>
            <person name="Markow T.A."/>
            <person name="Kaufman T.C."/>
            <person name="Kellis M."/>
            <person name="Gelbart W."/>
            <person name="Iyer V.N."/>
            <person name="Pollard D.A."/>
            <person name="Sackton T.B."/>
            <person name="Larracuente A.M."/>
            <person name="Singh N.D."/>
            <person name="Abad J.P."/>
            <person name="Abt D.N."/>
            <person name="Adryan B."/>
            <person name="Aguade M."/>
            <person name="Akashi H."/>
            <person name="Anderson W.W."/>
            <person name="Aquadro C.F."/>
            <person name="Ardell D.H."/>
            <person name="Arguello R."/>
            <person name="Artieri C.G."/>
            <person name="Barbash D.A."/>
            <person name="Barker D."/>
            <person name="Barsanti P."/>
            <person name="Batterham P."/>
            <person name="Batzoglou S."/>
            <person name="Begun D."/>
            <person name="Bhutkar A."/>
            <person name="Blanco E."/>
            <person name="Bosak S.A."/>
            <person name="Bradley R.K."/>
            <person name="Brand A.D."/>
            <person name="Brent M.R."/>
            <person name="Brooks A.N."/>
            <person name="Brown R.H."/>
            <person name="Butlin R.K."/>
            <person name="Caggese C."/>
            <person name="Calvi B.R."/>
            <person name="Bernardo de Carvalho A."/>
            <person name="Caspi A."/>
            <person name="Castrezana S."/>
            <person name="Celniker S.E."/>
            <person name="Chang J.L."/>
            <person name="Chapple C."/>
            <person name="Chatterji S."/>
            <person name="Chinwalla A."/>
            <person name="Civetta A."/>
            <person name="Clifton S.W."/>
            <person name="Comeron J.M."/>
            <person name="Costello J.C."/>
            <person name="Coyne J.A."/>
            <person name="Daub J."/>
            <person name="David R.G."/>
            <person name="Delcher A.L."/>
            <person name="Delehaunty K."/>
            <person name="Do C.B."/>
            <person name="Ebling H."/>
            <person name="Edwards K."/>
            <person name="Eickbush T."/>
            <person name="Evans J.D."/>
            <person name="Filipski A."/>
            <person name="Findeiss S."/>
            <person name="Freyhult E."/>
            <person name="Fulton L."/>
            <person name="Fulton R."/>
            <person name="Garcia A.C."/>
            <person name="Gardiner A."/>
            <person name="Garfield D.A."/>
            <person name="Garvin B.E."/>
            <person name="Gibson G."/>
            <person name="Gilbert D."/>
            <person name="Gnerre S."/>
            <person name="Godfrey J."/>
            <person name="Good R."/>
            <person name="Gotea V."/>
            <person name="Gravely B."/>
            <person name="Greenberg A.J."/>
            <person name="Griffiths-Jones S."/>
            <person name="Gross S."/>
            <person name="Guigo R."/>
            <person name="Gustafson E.A."/>
            <person name="Haerty W."/>
            <person name="Hahn M.W."/>
            <person name="Halligan D.L."/>
            <person name="Halpern A.L."/>
            <person name="Halter G.M."/>
            <person name="Han M.V."/>
            <person name="Heger A."/>
            <person name="Hillier L."/>
            <person name="Hinrichs A.S."/>
            <person name="Holmes I."/>
            <person name="Hoskins R.A."/>
            <person name="Hubisz M.J."/>
            <person name="Hultmark D."/>
            <person name="Huntley M.A."/>
            <person name="Jaffe D.B."/>
            <person name="Jagadeeshan S."/>
            <person name="Jeck W.R."/>
            <person name="Johnson J."/>
            <person name="Jones C.D."/>
            <person name="Jordan W.C."/>
            <person name="Karpen G.H."/>
            <person name="Kataoka E."/>
            <person name="Keightley P.D."/>
            <person name="Kheradpour P."/>
            <person name="Kirkness E.F."/>
            <person name="Koerich L.B."/>
            <person name="Kristiansen K."/>
            <person name="Kudrna D."/>
            <person name="Kulathinal R.J."/>
            <person name="Kumar S."/>
            <person name="Kwok R."/>
            <person name="Lander E."/>
            <person name="Langley C.H."/>
            <person name="Lapoint R."/>
            <person name="Lazzaro B.P."/>
            <person name="Lee S.J."/>
            <person name="Levesque L."/>
            <person name="Li R."/>
            <person name="Lin C.F."/>
            <person name="Lin M.F."/>
            <person name="Lindblad-Toh K."/>
            <person name="Llopart A."/>
            <person name="Long M."/>
            <person name="Low L."/>
            <person name="Lozovsky E."/>
            <person name="Lu J."/>
            <person name="Luo M."/>
            <person name="Machado C.A."/>
            <person name="Makalowski W."/>
            <person name="Marzo M."/>
            <person name="Matsuda M."/>
            <person name="Matzkin L."/>
            <person name="McAllister B."/>
            <person name="McBride C.S."/>
            <person name="McKernan B."/>
            <person name="McKernan K."/>
            <person name="Mendez-Lago M."/>
            <person name="Minx P."/>
            <person name="Mollenhauer M.U."/>
            <person name="Montooth K."/>
            <person name="Mount S.M."/>
            <person name="Mu X."/>
            <person name="Myers E."/>
            <person name="Negre B."/>
            <person name="Newfeld S."/>
            <person name="Nielsen R."/>
            <person name="Noor M.A."/>
            <person name="O'Grady P."/>
            <person name="Pachter L."/>
            <person name="Papaceit M."/>
            <person name="Parisi M.J."/>
            <person name="Parisi M."/>
            <person name="Parts L."/>
            <person name="Pedersen J.S."/>
            <person name="Pesole G."/>
            <person name="Phillippy A.M."/>
            <person name="Ponting C.P."/>
            <person name="Pop M."/>
            <person name="Porcelli D."/>
            <person name="Powell J.R."/>
            <person name="Prohaska S."/>
            <person name="Pruitt K."/>
            <person name="Puig M."/>
            <person name="Quesneville H."/>
            <person name="Ram K.R."/>
            <person name="Rand D."/>
            <person name="Rasmussen M.D."/>
            <person name="Reed L.K."/>
            <person name="Reenan R."/>
            <person name="Reily A."/>
            <person name="Remington K.A."/>
            <person name="Rieger T.T."/>
            <person name="Ritchie M.G."/>
            <person name="Robin C."/>
            <person name="Rogers Y.H."/>
            <person name="Rohde C."/>
            <person name="Rozas J."/>
            <person name="Rubenfield M.J."/>
            <person name="Ruiz A."/>
            <person name="Russo S."/>
            <person name="Salzberg S.L."/>
            <person name="Sanchez-Gracia A."/>
            <person name="Saranga D.J."/>
            <person name="Sato H."/>
            <person name="Schaeffer S.W."/>
            <person name="Schatz M.C."/>
            <person name="Schlenke T."/>
            <person name="Schwartz R."/>
            <person name="Segarra C."/>
            <person name="Singh R.S."/>
            <person name="Sirot L."/>
            <person name="Sirota M."/>
            <person name="Sisneros N.B."/>
            <person name="Smith C.D."/>
            <person name="Smith T.F."/>
            <person name="Spieth J."/>
            <person name="Stage D.E."/>
            <person name="Stark A."/>
            <person name="Stephan W."/>
            <person name="Strausberg R.L."/>
            <person name="Strempel S."/>
            <person name="Sturgill D."/>
            <person name="Sutton G."/>
            <person name="Sutton G.G."/>
            <person name="Tao W."/>
            <person name="Teichmann S."/>
            <person name="Tobari Y.N."/>
            <person name="Tomimura Y."/>
            <person name="Tsolas J.M."/>
            <person name="Valente V.L."/>
            <person name="Venter E."/>
            <person name="Venter J.C."/>
            <person name="Vicario S."/>
            <person name="Vieira F.G."/>
            <person name="Vilella A.J."/>
            <person name="Villasante A."/>
            <person name="Walenz B."/>
            <person name="Wang J."/>
            <person name="Wasserman M."/>
            <person name="Watts T."/>
            <person name="Wilson D."/>
            <person name="Wilson R.K."/>
            <person name="Wing R.A."/>
            <person name="Wolfner M.F."/>
            <person name="Wong A."/>
            <person name="Wong G.K."/>
            <person name="Wu C.I."/>
            <person name="Wu G."/>
            <person name="Yamamoto D."/>
            <person name="Yang H.P."/>
            <person name="Yang S.P."/>
            <person name="Yorke J.A."/>
            <person name="Yoshida K."/>
            <person name="Zdobnov E."/>
            <person name="Zhang P."/>
            <person name="Zhang Y."/>
            <person name="Zimin A.V."/>
            <person name="Baldwin J."/>
            <person name="Abdouelleil A."/>
            <person name="Abdulkadir J."/>
            <person name="Abebe A."/>
            <person name="Abera B."/>
            <person name="Abreu J."/>
            <person name="Acer S.C."/>
            <person name="Aftuck L."/>
            <person name="Alexander A."/>
            <person name="An P."/>
            <person name="Anderson E."/>
            <person name="Anderson S."/>
            <person name="Arachi H."/>
            <person name="Azer M."/>
            <person name="Bachantsang P."/>
            <person name="Barry A."/>
            <person name="Bayul T."/>
            <person name="Berlin A."/>
            <person name="Bessette D."/>
            <person name="Bloom T."/>
            <person name="Blye J."/>
            <person name="Boguslavskiy L."/>
            <person name="Bonnet C."/>
            <person name="Boukhgalter B."/>
            <person name="Bourzgui I."/>
            <person name="Brown A."/>
            <person name="Cahill P."/>
            <person name="Channer S."/>
            <person name="Cheshatsang Y."/>
            <person name="Chuda L."/>
            <person name="Citroen M."/>
            <person name="Collymore A."/>
            <person name="Cooke P."/>
            <person name="Costello M."/>
            <person name="D'Aco K."/>
            <person name="Daza R."/>
            <person name="De Haan G."/>
            <person name="DeGray S."/>
            <person name="DeMaso C."/>
            <person name="Dhargay N."/>
            <person name="Dooley K."/>
            <person name="Dooley E."/>
            <person name="Doricent M."/>
            <person name="Dorje P."/>
            <person name="Dorjee K."/>
            <person name="Dupes A."/>
            <person name="Elong R."/>
            <person name="Falk J."/>
            <person name="Farina A."/>
            <person name="Faro S."/>
            <person name="Ferguson D."/>
            <person name="Fisher S."/>
            <person name="Foley C.D."/>
            <person name="Franke A."/>
            <person name="Friedrich D."/>
            <person name="Gadbois L."/>
            <person name="Gearin G."/>
            <person name="Gearin C.R."/>
            <person name="Giannoukos G."/>
            <person name="Goode T."/>
            <person name="Graham J."/>
            <person name="Grandbois E."/>
            <person name="Grewal S."/>
            <person name="Gyaltsen K."/>
            <person name="Hafez N."/>
            <person name="Hagos B."/>
            <person name="Hall J."/>
            <person name="Henson C."/>
            <person name="Hollinger A."/>
            <person name="Honan T."/>
            <person name="Huard M.D."/>
            <person name="Hughes L."/>
            <person name="Hurhula B."/>
            <person name="Husby M.E."/>
            <person name="Kamat A."/>
            <person name="Kanga B."/>
            <person name="Kashin S."/>
            <person name="Khazanovich D."/>
            <person name="Kisner P."/>
            <person name="Lance K."/>
            <person name="Lara M."/>
            <person name="Lee W."/>
            <person name="Lennon N."/>
            <person name="Letendre F."/>
            <person name="LeVine R."/>
            <person name="Lipovsky A."/>
            <person name="Liu X."/>
            <person name="Liu J."/>
            <person name="Liu S."/>
            <person name="Lokyitsang T."/>
            <person name="Lokyitsang Y."/>
            <person name="Lubonja R."/>
            <person name="Lui A."/>
            <person name="MacDonald P."/>
            <person name="Magnisalis V."/>
            <person name="Maru K."/>
            <person name="Matthews C."/>
            <person name="McCusker W."/>
            <person name="McDonough S."/>
            <person name="Mehta T."/>
            <person name="Meldrim J."/>
            <person name="Meneus L."/>
            <person name="Mihai O."/>
            <person name="Mihalev A."/>
            <person name="Mihova T."/>
            <person name="Mittelman R."/>
            <person name="Mlenga V."/>
            <person name="Montmayeur A."/>
            <person name="Mulrain L."/>
            <person name="Navidi A."/>
            <person name="Naylor J."/>
            <person name="Negash T."/>
            <person name="Nguyen T."/>
            <person name="Nguyen N."/>
            <person name="Nicol R."/>
            <person name="Norbu C."/>
            <person name="Norbu N."/>
            <person name="Novod N."/>
            <person name="O'Neill B."/>
            <person name="Osman S."/>
            <person name="Markiewicz E."/>
            <person name="Oyono O.L."/>
            <person name="Patti C."/>
            <person name="Phunkhang P."/>
            <person name="Pierre F."/>
            <person name="Priest M."/>
            <person name="Raghuraman S."/>
            <person name="Rege F."/>
            <person name="Reyes R."/>
            <person name="Rise C."/>
            <person name="Rogov P."/>
            <person name="Ross K."/>
            <person name="Ryan E."/>
            <person name="Settipalli S."/>
            <person name="Shea T."/>
            <person name="Sherpa N."/>
            <person name="Shi L."/>
            <person name="Shih D."/>
            <person name="Sparrow T."/>
            <person name="Spaulding J."/>
            <person name="Stalker J."/>
            <person name="Stange-Thomann N."/>
            <person name="Stavropoulos S."/>
            <person name="Stone C."/>
            <person name="Strader C."/>
            <person name="Tesfaye S."/>
            <person name="Thomson T."/>
            <person name="Thoulutsang Y."/>
            <person name="Thoulutsang D."/>
            <person name="Topham K."/>
            <person name="Topping I."/>
            <person name="Tsamla T."/>
            <person name="Vassiliev H."/>
            <person name="Vo A."/>
            <person name="Wangchuk T."/>
            <person name="Wangdi T."/>
            <person name="Weiand M."/>
            <person name="Wilkinson J."/>
            <person name="Wilson A."/>
            <person name="Yadav S."/>
            <person name="Young G."/>
            <person name="Yu Q."/>
            <person name="Zembek L."/>
            <person name="Zhong D."/>
            <person name="Zimmer A."/>
            <person name="Zwirko Z."/>
            <person name="Jaffe D.B."/>
            <person name="Alvarez P."/>
            <person name="Brockman W."/>
            <person name="Butler J."/>
            <person name="Chin C."/>
            <person name="Gnerre S."/>
            <person name="Grabherr M."/>
            <person name="Kleber M."/>
            <person name="Mauceli E."/>
            <person name="MacCallum I."/>
        </authorList>
    </citation>
    <scope>NUCLEOTIDE SEQUENCE [LARGE SCALE GENOMIC DNA]</scope>
    <source>
        <strain evidence="4">Tucson 14024-0371.13</strain>
    </source>
</reference>
<evidence type="ECO:0000313" key="4">
    <source>
        <dbReference type="Proteomes" id="UP000007801"/>
    </source>
</evidence>
<proteinExistence type="predicted"/>
<feature type="compositionally biased region" description="Acidic residues" evidence="1">
    <location>
        <begin position="581"/>
        <end position="595"/>
    </location>
</feature>
<evidence type="ECO:0000259" key="2">
    <source>
        <dbReference type="SMART" id="SM00875"/>
    </source>
</evidence>
<keyword evidence="4" id="KW-1185">Reference proteome</keyword>
<dbReference type="Pfam" id="PF07707">
    <property type="entry name" value="BACK"/>
    <property type="match status" value="1"/>
</dbReference>
<dbReference type="SMR" id="A0A0P9BUQ7"/>
<evidence type="ECO:0000313" key="3">
    <source>
        <dbReference type="EMBL" id="KPU75262.1"/>
    </source>
</evidence>
<dbReference type="OrthoDB" id="6350321at2759"/>
<feature type="compositionally biased region" description="Basic and acidic residues" evidence="1">
    <location>
        <begin position="596"/>
        <end position="605"/>
    </location>
</feature>
<dbReference type="PANTHER" id="PTHR22667">
    <property type="entry name" value="AT01380P-RELATED"/>
    <property type="match status" value="1"/>
</dbReference>
<dbReference type="AlphaFoldDB" id="A0A0P9BUQ7"/>
<protein>
    <submittedName>
        <fullName evidence="3">Uncharacterized protein, isoform D</fullName>
    </submittedName>
</protein>
<dbReference type="EMBL" id="CH902622">
    <property type="protein sequence ID" value="KPU75262.1"/>
    <property type="molecule type" value="Genomic_DNA"/>
</dbReference>
<gene>
    <name evidence="3" type="primary">Dana\GF21477</name>
    <name evidence="3" type="synonym">dana_GLEANR_4671</name>
    <name evidence="3" type="ORF">GF21477</name>
</gene>
<feature type="region of interest" description="Disordered" evidence="1">
    <location>
        <begin position="579"/>
        <end position="614"/>
    </location>
</feature>
<dbReference type="Pfam" id="PF15881">
    <property type="entry name" value="DUF4734"/>
    <property type="match status" value="1"/>
</dbReference>
<dbReference type="Proteomes" id="UP000007801">
    <property type="component" value="Unassembled WGS sequence"/>
</dbReference>
<feature type="compositionally biased region" description="Acidic residues" evidence="1">
    <location>
        <begin position="665"/>
        <end position="692"/>
    </location>
</feature>
<dbReference type="SMART" id="SM00875">
    <property type="entry name" value="BACK"/>
    <property type="match status" value="1"/>
</dbReference>
<accession>A0A0P9BUQ7</accession>
<dbReference type="PANTHER" id="PTHR22667:SF0">
    <property type="entry name" value="AT01380P-RELATED"/>
    <property type="match status" value="1"/>
</dbReference>
<organism evidence="3 4">
    <name type="scientific">Drosophila ananassae</name>
    <name type="common">Fruit fly</name>
    <dbReference type="NCBI Taxonomy" id="7217"/>
    <lineage>
        <taxon>Eukaryota</taxon>
        <taxon>Metazoa</taxon>
        <taxon>Ecdysozoa</taxon>
        <taxon>Arthropoda</taxon>
        <taxon>Hexapoda</taxon>
        <taxon>Insecta</taxon>
        <taxon>Pterygota</taxon>
        <taxon>Neoptera</taxon>
        <taxon>Endopterygota</taxon>
        <taxon>Diptera</taxon>
        <taxon>Brachycera</taxon>
        <taxon>Muscomorpha</taxon>
        <taxon>Ephydroidea</taxon>
        <taxon>Drosophilidae</taxon>
        <taxon>Drosophila</taxon>
        <taxon>Sophophora</taxon>
    </lineage>
</organism>
<sequence>MEEAAVEVNVSVEQRISVVQQISVELEGVKWHEVMAMNDLHPFSTEVERQQRRREVERTLSHLMPWNDARFSRINVRAARPFDCRSAGDWCRMLDGNLGATARVCIGTATFWCIPALLQLHSGYFSRHLRPVSRFREGADLCAVGFRAAYDWMRLQEPLDANSPPSKLVELLHTAIQLDMGSLEAMCNRYMCTSRFREQAAFEIYIRARPYPALHPQRQMMLQRIGFHFLAMVGGTHYLELPMEDLVTILLQDNLGVNTEVEVLYSVFRWMSARPAERGLMMRRLLECVRFTRLPMSMLCQMWRGFVATALFGDLNLLATFRGDLMIQRRISDAITVVNLRRIYQDRNEFTAACRSKGLAVEAPREWLYDENCPYHQARPRAPYSHVFGIDEFLDYAGLRAQRAQETPRELINLRATLPTSETEEQDDDDDLEQGNRNDLDYVSGELLRLRQNPQESLDRIFPPKMESASEREEEQDDEQPVSLTPEEWDELEELAEFEELESLIAQSEMNESHAARHYSLGIPLPEQALIPIPTSTASLVQSPATSASSSGGALFPTPAPAVVPQLAHLNLRQAFRDSDDNGTELSEEEMDLNNDLDRNNHDNHNGGNANNDEESNMLLGLELATRIGLHIPAFRPMNLHYPRSHARWLEAGNLIQSAERFSEDYGDVDGEEAEEEEEDEADPEANGEDEEYACPSCYAADLERMCNGQPLAPEVDVGKPEEQQEQVVPLESYLLETEEIIAQLLAKIGEKEEADADGVPAEGVPAEGFPAEDVAGEDVGKVEKDPELSPEESSGDNSILPESEASF</sequence>
<feature type="domain" description="BACK" evidence="2">
    <location>
        <begin position="168"/>
        <end position="304"/>
    </location>
</feature>
<feature type="compositionally biased region" description="Acidic residues" evidence="1">
    <location>
        <begin position="422"/>
        <end position="433"/>
    </location>
</feature>
<evidence type="ECO:0000256" key="1">
    <source>
        <dbReference type="SAM" id="MobiDB-lite"/>
    </source>
</evidence>
<feature type="region of interest" description="Disordered" evidence="1">
    <location>
        <begin position="753"/>
        <end position="808"/>
    </location>
</feature>
<feature type="region of interest" description="Disordered" evidence="1">
    <location>
        <begin position="664"/>
        <end position="692"/>
    </location>
</feature>
<feature type="compositionally biased region" description="Basic and acidic residues" evidence="1">
    <location>
        <begin position="779"/>
        <end position="788"/>
    </location>
</feature>
<feature type="region of interest" description="Disordered" evidence="1">
    <location>
        <begin position="454"/>
        <end position="484"/>
    </location>
</feature>
<feature type="region of interest" description="Disordered" evidence="1">
    <location>
        <begin position="410"/>
        <end position="438"/>
    </location>
</feature>
<name>A0A0P9BUQ7_DROAN</name>